<comment type="similarity">
    <text evidence="1 9">Belongs to the thiolase-like superfamily. Thiolase family.</text>
</comment>
<evidence type="ECO:0000256" key="6">
    <source>
        <dbReference type="ARBA" id="ARBA00023098"/>
    </source>
</evidence>
<dbReference type="InterPro" id="IPR020616">
    <property type="entry name" value="Thiolase_N"/>
</dbReference>
<dbReference type="PROSITE" id="PS00099">
    <property type="entry name" value="THIOLASE_3"/>
    <property type="match status" value="1"/>
</dbReference>
<evidence type="ECO:0000256" key="4">
    <source>
        <dbReference type="ARBA" id="ARBA00022832"/>
    </source>
</evidence>
<organism evidence="12 13">
    <name type="scientific">Thalassomonas viridans</name>
    <dbReference type="NCBI Taxonomy" id="137584"/>
    <lineage>
        <taxon>Bacteria</taxon>
        <taxon>Pseudomonadati</taxon>
        <taxon>Pseudomonadota</taxon>
        <taxon>Gammaproteobacteria</taxon>
        <taxon>Alteromonadales</taxon>
        <taxon>Colwelliaceae</taxon>
        <taxon>Thalassomonas</taxon>
    </lineage>
</organism>
<evidence type="ECO:0000256" key="5">
    <source>
        <dbReference type="ARBA" id="ARBA00022963"/>
    </source>
</evidence>
<keyword evidence="5" id="KW-0442">Lipid degradation</keyword>
<evidence type="ECO:0000256" key="7">
    <source>
        <dbReference type="ARBA" id="ARBA00023315"/>
    </source>
</evidence>
<dbReference type="CDD" id="cd00751">
    <property type="entry name" value="thiolase"/>
    <property type="match status" value="1"/>
</dbReference>
<dbReference type="SUPFAM" id="SSF53901">
    <property type="entry name" value="Thiolase-like"/>
    <property type="match status" value="2"/>
</dbReference>
<dbReference type="AlphaFoldDB" id="A0AAF0CBX9"/>
<dbReference type="PANTHER" id="PTHR18919">
    <property type="entry name" value="ACETYL-COA C-ACYLTRANSFERASE"/>
    <property type="match status" value="1"/>
</dbReference>
<keyword evidence="2" id="KW-0963">Cytoplasm</keyword>
<keyword evidence="7 9" id="KW-0012">Acyltransferase</keyword>
<dbReference type="Pfam" id="PF00108">
    <property type="entry name" value="Thiolase_N"/>
    <property type="match status" value="1"/>
</dbReference>
<feature type="domain" description="Thiolase N-terminal" evidence="10">
    <location>
        <begin position="7"/>
        <end position="264"/>
    </location>
</feature>
<gene>
    <name evidence="12" type="ORF">SG34_011690</name>
</gene>
<dbReference type="GO" id="GO:0016042">
    <property type="term" value="P:lipid catabolic process"/>
    <property type="evidence" value="ECO:0007669"/>
    <property type="project" value="UniProtKB-KW"/>
</dbReference>
<dbReference type="InterPro" id="IPR020617">
    <property type="entry name" value="Thiolase_C"/>
</dbReference>
<evidence type="ECO:0000313" key="13">
    <source>
        <dbReference type="Proteomes" id="UP000032352"/>
    </source>
</evidence>
<keyword evidence="13" id="KW-1185">Reference proteome</keyword>
<dbReference type="EC" id="2.3.1.16" evidence="12"/>
<dbReference type="Gene3D" id="3.40.47.10">
    <property type="match status" value="2"/>
</dbReference>
<keyword evidence="4" id="KW-0276">Fatty acid metabolism</keyword>
<feature type="active site" description="Acyl-thioester intermediate" evidence="8">
    <location>
        <position position="91"/>
    </location>
</feature>
<dbReference type="Proteomes" id="UP000032352">
    <property type="component" value="Chromosome"/>
</dbReference>
<dbReference type="FunFam" id="3.40.47.10:FF:000010">
    <property type="entry name" value="Acetyl-CoA acetyltransferase (Thiolase)"/>
    <property type="match status" value="1"/>
</dbReference>
<reference evidence="12 13" key="2">
    <citation type="journal article" date="2022" name="Mar. Drugs">
        <title>Bioassay-Guided Fractionation Leads to the Detection of Cholic Acid Generated by the Rare Thalassomonas sp.</title>
        <authorList>
            <person name="Pheiffer F."/>
            <person name="Schneider Y.K."/>
            <person name="Hansen E.H."/>
            <person name="Andersen J.H."/>
            <person name="Isaksson J."/>
            <person name="Busche T."/>
            <person name="R C."/>
            <person name="Kalinowski J."/>
            <person name="Zyl L.V."/>
            <person name="Trindade M."/>
        </authorList>
    </citation>
    <scope>NUCLEOTIDE SEQUENCE [LARGE SCALE GENOMIC DNA]</scope>
    <source>
        <strain evidence="12 13">XOM25</strain>
    </source>
</reference>
<evidence type="ECO:0000256" key="1">
    <source>
        <dbReference type="ARBA" id="ARBA00010982"/>
    </source>
</evidence>
<feature type="domain" description="Thiolase C-terminal" evidence="11">
    <location>
        <begin position="272"/>
        <end position="392"/>
    </location>
</feature>
<evidence type="ECO:0000256" key="9">
    <source>
        <dbReference type="RuleBase" id="RU003557"/>
    </source>
</evidence>
<name>A0AAF0CBX9_9GAMM</name>
<keyword evidence="3 9" id="KW-0808">Transferase</keyword>
<protein>
    <submittedName>
        <fullName evidence="12">Acetyl-CoA C-acyltransferase</fullName>
        <ecNumber evidence="12">2.3.1.16</ecNumber>
    </submittedName>
</protein>
<evidence type="ECO:0000313" key="12">
    <source>
        <dbReference type="EMBL" id="WDE07485.1"/>
    </source>
</evidence>
<feature type="active site" description="Proton acceptor" evidence="8">
    <location>
        <position position="350"/>
    </location>
</feature>
<dbReference type="KEGG" id="tvd:SG34_011690"/>
<feature type="active site" description="Proton acceptor" evidence="8">
    <location>
        <position position="380"/>
    </location>
</feature>
<sequence length="394" mass="40633">MSAQDPVVIVSAARTPMGGFMGNLSDVTAPQLGATAISAALGRAGIENDQIDEVIMGCVLPAGLKQAPARQAALGADLALSTVCTTINKVCGSGMKAAMLAHDAIAAGSIDVAVAGGMESMSNAPYILPKARSGMRMGHGQVLDHMMMDGLENAYDGISMGCFAQDTADAEDFSREDMDAFALRSLERATLAIDSGAFNDEVAPVTVKTRRGEVLVDTDEQPGNARPDKIPSLRAAFKKDGTITAANSSSISDGAAALVLMKRSEAEKRGLTPLCKVVGHATHAQEPAEFTVAPVGAMKKLLSKVGWTTADVDLYEINEAFAMVTMLAVKELELDSNKVNIHGGACALGHPIGASGARLIVTLIHALKNKGLSKGVASLCIGGGEATAIAVEML</sequence>
<keyword evidence="6" id="KW-0443">Lipid metabolism</keyword>
<dbReference type="Pfam" id="PF02803">
    <property type="entry name" value="Thiolase_C"/>
    <property type="match status" value="1"/>
</dbReference>
<evidence type="ECO:0000256" key="8">
    <source>
        <dbReference type="PIRSR" id="PIRSR000429-1"/>
    </source>
</evidence>
<evidence type="ECO:0000256" key="3">
    <source>
        <dbReference type="ARBA" id="ARBA00022679"/>
    </source>
</evidence>
<dbReference type="InterPro" id="IPR020610">
    <property type="entry name" value="Thiolase_AS"/>
</dbReference>
<dbReference type="InterPro" id="IPR016039">
    <property type="entry name" value="Thiolase-like"/>
</dbReference>
<evidence type="ECO:0000256" key="2">
    <source>
        <dbReference type="ARBA" id="ARBA00022490"/>
    </source>
</evidence>
<accession>A0AAF0CBX9</accession>
<dbReference type="RefSeq" id="WP_044842531.1">
    <property type="nucleotide sequence ID" value="NZ_CP059733.1"/>
</dbReference>
<dbReference type="PANTHER" id="PTHR18919:SF164">
    <property type="entry name" value="ACETYL-COA ACETYLTRANSFERASE"/>
    <property type="match status" value="1"/>
</dbReference>
<dbReference type="NCBIfam" id="TIGR01930">
    <property type="entry name" value="AcCoA-C-Actrans"/>
    <property type="match status" value="1"/>
</dbReference>
<dbReference type="EMBL" id="CP059733">
    <property type="protein sequence ID" value="WDE07485.1"/>
    <property type="molecule type" value="Genomic_DNA"/>
</dbReference>
<proteinExistence type="inferred from homology"/>
<reference evidence="12 13" key="1">
    <citation type="journal article" date="2015" name="Genome Announc.">
        <title>Draft Genome Sequences of Marine Isolates of Thalassomonas viridans and Thalassomonas actiniarum.</title>
        <authorList>
            <person name="Olonade I."/>
            <person name="van Zyl L.J."/>
            <person name="Trindade M."/>
        </authorList>
    </citation>
    <scope>NUCLEOTIDE SEQUENCE [LARGE SCALE GENOMIC DNA]</scope>
    <source>
        <strain evidence="12 13">XOM25</strain>
    </source>
</reference>
<dbReference type="PIRSF" id="PIRSF000429">
    <property type="entry name" value="Ac-CoA_Ac_transf"/>
    <property type="match status" value="1"/>
</dbReference>
<evidence type="ECO:0000259" key="11">
    <source>
        <dbReference type="Pfam" id="PF02803"/>
    </source>
</evidence>
<dbReference type="GO" id="GO:0006631">
    <property type="term" value="P:fatty acid metabolic process"/>
    <property type="evidence" value="ECO:0007669"/>
    <property type="project" value="UniProtKB-KW"/>
</dbReference>
<dbReference type="GO" id="GO:0003988">
    <property type="term" value="F:acetyl-CoA C-acyltransferase activity"/>
    <property type="evidence" value="ECO:0007669"/>
    <property type="project" value="UniProtKB-EC"/>
</dbReference>
<dbReference type="InterPro" id="IPR002155">
    <property type="entry name" value="Thiolase"/>
</dbReference>
<evidence type="ECO:0000259" key="10">
    <source>
        <dbReference type="Pfam" id="PF00108"/>
    </source>
</evidence>